<dbReference type="GeneID" id="65106785"/>
<evidence type="ECO:0008006" key="3">
    <source>
        <dbReference type="Google" id="ProtNLM"/>
    </source>
</evidence>
<name>A0A1J0MGU7_9CAUD</name>
<organism evidence="1 2">
    <name type="scientific">Klebsiella phage KPV15</name>
    <dbReference type="NCBI Taxonomy" id="1913572"/>
    <lineage>
        <taxon>Viruses</taxon>
        <taxon>Duplodnaviria</taxon>
        <taxon>Heunggongvirae</taxon>
        <taxon>Uroviricota</taxon>
        <taxon>Caudoviricetes</taxon>
        <taxon>Pantevenvirales</taxon>
        <taxon>Straboviridae</taxon>
        <taxon>Tevenvirinae</taxon>
        <taxon>Jiaodavirus</taxon>
        <taxon>Jiaodavirus kppv15</taxon>
    </lineage>
</organism>
<dbReference type="Proteomes" id="UP000224041">
    <property type="component" value="Segment"/>
</dbReference>
<evidence type="ECO:0000313" key="2">
    <source>
        <dbReference type="Proteomes" id="UP000224041"/>
    </source>
</evidence>
<dbReference type="EMBL" id="KY000080">
    <property type="protein sequence ID" value="APD20392.1"/>
    <property type="molecule type" value="Genomic_DNA"/>
</dbReference>
<protein>
    <recommendedName>
        <fullName evidence="3">KOW domain-containing protein</fullName>
    </recommendedName>
</protein>
<reference evidence="1 2" key="1">
    <citation type="submission" date="2016-10" db="EMBL/GenBank/DDBJ databases">
        <title>Antibacterial composition for prophylaxis and treatment of hospital infections (variants), strains of bacteriophages, used for obtaining thereof.</title>
        <authorList>
            <person name="Aleshkin A.V."/>
            <person name="Volozhantsev N.V."/>
            <person name="Verevkin V.V."/>
            <person name="Krasilnikova V.M."/>
            <person name="Myakinina V.P."/>
            <person name="Popova A.V."/>
            <person name="Svetoch E.A."/>
        </authorList>
    </citation>
    <scope>NUCLEOTIDE SEQUENCE [LARGE SCALE GENOMIC DNA]</scope>
    <source>
        <strain evidence="1 2">KPV15</strain>
    </source>
</reference>
<dbReference type="RefSeq" id="YP_010089317.1">
    <property type="nucleotide sequence ID" value="NC_055715.1"/>
</dbReference>
<accession>A0A1J0MGU7</accession>
<sequence length="67" mass="7445">MKDLVVGENVKVIGGKWVGHNGVIVKVVNRNDGKSGYKIYREDFGDYIHCLKNSLNLVKAIYASGYT</sequence>
<keyword evidence="2" id="KW-1185">Reference proteome</keyword>
<proteinExistence type="predicted"/>
<dbReference type="KEGG" id="vg:65106785"/>
<evidence type="ECO:0000313" key="1">
    <source>
        <dbReference type="EMBL" id="APD20392.1"/>
    </source>
</evidence>